<evidence type="ECO:0000256" key="1">
    <source>
        <dbReference type="SAM" id="MobiDB-lite"/>
    </source>
</evidence>
<comment type="caution">
    <text evidence="2">The sequence shown here is derived from an EMBL/GenBank/DDBJ whole genome shotgun (WGS) entry which is preliminary data.</text>
</comment>
<dbReference type="AlphaFoldDB" id="A0A2N5UZ88"/>
<evidence type="ECO:0000313" key="3">
    <source>
        <dbReference type="Proteomes" id="UP000235392"/>
    </source>
</evidence>
<proteinExistence type="predicted"/>
<sequence length="195" mass="21286">MPIKIINLRVPSYPLIGFGLFTLLQCTKPCDACMEVDLYGYLSQETALTLGTLFAIGSRWIVRAAAKTPEAPTLNFNCNFAFEIGAVPLANLAPGLCHFVVGFGQVHWKAKIPNPNHCQKSWLGWLHPSSYRMRPSDSNSGARHRRPGRLATEFESVSDSLGGARPSLNRMAASDKNSDAAIRARFSGSELPPTP</sequence>
<evidence type="ECO:0000313" key="2">
    <source>
        <dbReference type="EMBL" id="PLW43050.1"/>
    </source>
</evidence>
<name>A0A2N5UZ88_9BASI</name>
<organism evidence="2 3">
    <name type="scientific">Puccinia coronata f. sp. avenae</name>
    <dbReference type="NCBI Taxonomy" id="200324"/>
    <lineage>
        <taxon>Eukaryota</taxon>
        <taxon>Fungi</taxon>
        <taxon>Dikarya</taxon>
        <taxon>Basidiomycota</taxon>
        <taxon>Pucciniomycotina</taxon>
        <taxon>Pucciniomycetes</taxon>
        <taxon>Pucciniales</taxon>
        <taxon>Pucciniaceae</taxon>
        <taxon>Puccinia</taxon>
    </lineage>
</organism>
<reference evidence="2 3" key="1">
    <citation type="submission" date="2017-11" db="EMBL/GenBank/DDBJ databases">
        <title>De novo assembly and phasing of dikaryotic genomes from two isolates of Puccinia coronata f. sp. avenae, the causal agent of oat crown rust.</title>
        <authorList>
            <person name="Miller M.E."/>
            <person name="Zhang Y."/>
            <person name="Omidvar V."/>
            <person name="Sperschneider J."/>
            <person name="Schwessinger B."/>
            <person name="Raley C."/>
            <person name="Palmer J.M."/>
            <person name="Garnica D."/>
            <person name="Upadhyaya N."/>
            <person name="Rathjen J."/>
            <person name="Taylor J.M."/>
            <person name="Park R.F."/>
            <person name="Dodds P.N."/>
            <person name="Hirsch C.D."/>
            <person name="Kianian S.F."/>
            <person name="Figueroa M."/>
        </authorList>
    </citation>
    <scope>NUCLEOTIDE SEQUENCE [LARGE SCALE GENOMIC DNA]</scope>
    <source>
        <strain evidence="2">12SD80</strain>
    </source>
</reference>
<protein>
    <submittedName>
        <fullName evidence="2">Uncharacterized protein</fullName>
    </submittedName>
</protein>
<accession>A0A2N5UZ88</accession>
<gene>
    <name evidence="2" type="ORF">PCASD_06060</name>
</gene>
<feature type="region of interest" description="Disordered" evidence="1">
    <location>
        <begin position="133"/>
        <end position="195"/>
    </location>
</feature>
<dbReference type="EMBL" id="PGCI01000072">
    <property type="protein sequence ID" value="PLW43050.1"/>
    <property type="molecule type" value="Genomic_DNA"/>
</dbReference>
<dbReference type="Proteomes" id="UP000235392">
    <property type="component" value="Unassembled WGS sequence"/>
</dbReference>